<reference evidence="1 2" key="1">
    <citation type="journal article" date="2008" name="J. Bacteriol.">
        <title>Complete genome sequence of Neisseria gonorrhoeae NCCP11945.</title>
        <authorList>
            <person name="Chung G.T."/>
            <person name="Yoo J.S."/>
            <person name="Oh H.B."/>
            <person name="Lee Y.S."/>
            <person name="Cha S.H."/>
            <person name="Kim S.J."/>
            <person name="Yoo C.K."/>
        </authorList>
    </citation>
    <scope>NUCLEOTIDE SEQUENCE [LARGE SCALE GENOMIC DNA]</scope>
    <source>
        <strain evidence="1 2">NCCP11945</strain>
    </source>
</reference>
<evidence type="ECO:0000313" key="2">
    <source>
        <dbReference type="Proteomes" id="UP000002564"/>
    </source>
</evidence>
<name>B4RPV0_NEIG2</name>
<dbReference type="HOGENOM" id="CLU_3082195_0_0_4"/>
<organism evidence="1 2">
    <name type="scientific">Neisseria gonorrhoeae (strain NCCP11945)</name>
    <dbReference type="NCBI Taxonomy" id="521006"/>
    <lineage>
        <taxon>Bacteria</taxon>
        <taxon>Pseudomonadati</taxon>
        <taxon>Pseudomonadota</taxon>
        <taxon>Betaproteobacteria</taxon>
        <taxon>Neisseriales</taxon>
        <taxon>Neisseriaceae</taxon>
        <taxon>Neisseria</taxon>
    </lineage>
</organism>
<sequence length="52" mass="5657">MTEMPSETLLSVSDGILTNTVRRRKTAGFSCVSYADVSTHRTAHKASPYVPS</sequence>
<gene>
    <name evidence="1" type="ordered locus">NGK_2373</name>
</gene>
<dbReference type="EMBL" id="CP001050">
    <property type="protein sequence ID" value="ACF30975.1"/>
    <property type="molecule type" value="Genomic_DNA"/>
</dbReference>
<evidence type="ECO:0000313" key="1">
    <source>
        <dbReference type="EMBL" id="ACF30975.1"/>
    </source>
</evidence>
<dbReference type="KEGG" id="ngk:NGK_2373"/>
<protein>
    <submittedName>
        <fullName evidence="1">Uncharacterized protein</fullName>
    </submittedName>
</protein>
<proteinExistence type="predicted"/>
<dbReference type="Proteomes" id="UP000002564">
    <property type="component" value="Chromosome"/>
</dbReference>
<dbReference type="AlphaFoldDB" id="B4RPV0"/>
<accession>B4RPV0</accession>